<proteinExistence type="predicted"/>
<protein>
    <recommendedName>
        <fullName evidence="6">Tetratricopeptide repeat protein</fullName>
    </recommendedName>
</protein>
<reference evidence="5" key="1">
    <citation type="journal article" date="2019" name="Int. J. Syst. Evol. Microbiol.">
        <title>The Global Catalogue of Microorganisms (GCM) 10K type strain sequencing project: providing services to taxonomists for standard genome sequencing and annotation.</title>
        <authorList>
            <consortium name="The Broad Institute Genomics Platform"/>
            <consortium name="The Broad Institute Genome Sequencing Center for Infectious Disease"/>
            <person name="Wu L."/>
            <person name="Ma J."/>
        </authorList>
    </citation>
    <scope>NUCLEOTIDE SEQUENCE [LARGE SCALE GENOMIC DNA]</scope>
    <source>
        <strain evidence="5">NBRC 110633</strain>
    </source>
</reference>
<dbReference type="SUPFAM" id="SSF48452">
    <property type="entry name" value="TPR-like"/>
    <property type="match status" value="1"/>
</dbReference>
<evidence type="ECO:0000256" key="1">
    <source>
        <dbReference type="PROSITE-ProRule" id="PRU00339"/>
    </source>
</evidence>
<keyword evidence="3" id="KW-0472">Membrane</keyword>
<gene>
    <name evidence="4" type="ORF">GCM10007906_47220</name>
</gene>
<evidence type="ECO:0000313" key="4">
    <source>
        <dbReference type="EMBL" id="GLR07134.1"/>
    </source>
</evidence>
<evidence type="ECO:0000256" key="3">
    <source>
        <dbReference type="SAM" id="Phobius"/>
    </source>
</evidence>
<dbReference type="SMART" id="SM00028">
    <property type="entry name" value="TPR"/>
    <property type="match status" value="5"/>
</dbReference>
<dbReference type="InterPro" id="IPR043128">
    <property type="entry name" value="Rev_trsase/Diguanyl_cyclase"/>
</dbReference>
<organism evidence="4 5">
    <name type="scientific">Vibrio hyugaensis</name>
    <dbReference type="NCBI Taxonomy" id="1534743"/>
    <lineage>
        <taxon>Bacteria</taxon>
        <taxon>Pseudomonadati</taxon>
        <taxon>Pseudomonadota</taxon>
        <taxon>Gammaproteobacteria</taxon>
        <taxon>Vibrionales</taxon>
        <taxon>Vibrionaceae</taxon>
        <taxon>Vibrio</taxon>
    </lineage>
</organism>
<dbReference type="PROSITE" id="PS50005">
    <property type="entry name" value="TPR"/>
    <property type="match status" value="1"/>
</dbReference>
<keyword evidence="5" id="KW-1185">Reference proteome</keyword>
<dbReference type="Gene3D" id="1.25.40.10">
    <property type="entry name" value="Tetratricopeptide repeat domain"/>
    <property type="match status" value="3"/>
</dbReference>
<dbReference type="InterPro" id="IPR011990">
    <property type="entry name" value="TPR-like_helical_dom_sf"/>
</dbReference>
<feature type="repeat" description="TPR" evidence="1">
    <location>
        <begin position="294"/>
        <end position="327"/>
    </location>
</feature>
<dbReference type="RefSeq" id="WP_045400182.1">
    <property type="nucleotide sequence ID" value="NZ_BBLD01000026.1"/>
</dbReference>
<evidence type="ECO:0000313" key="5">
    <source>
        <dbReference type="Proteomes" id="UP001156669"/>
    </source>
</evidence>
<name>A0ABQ5YBV5_9VIBR</name>
<feature type="transmembrane region" description="Helical" evidence="3">
    <location>
        <begin position="494"/>
        <end position="510"/>
    </location>
</feature>
<dbReference type="EMBL" id="BSOE01000059">
    <property type="protein sequence ID" value="GLR07134.1"/>
    <property type="molecule type" value="Genomic_DNA"/>
</dbReference>
<comment type="caution">
    <text evidence="4">The sequence shown here is derived from an EMBL/GenBank/DDBJ whole genome shotgun (WGS) entry which is preliminary data.</text>
</comment>
<dbReference type="InterPro" id="IPR019734">
    <property type="entry name" value="TPR_rpt"/>
</dbReference>
<evidence type="ECO:0000256" key="2">
    <source>
        <dbReference type="SAM" id="MobiDB-lite"/>
    </source>
</evidence>
<keyword evidence="3" id="KW-1133">Transmembrane helix</keyword>
<sequence>MFWDSSRLIRLIGFLCLLLAQPLHATILSSALLNEAQQLAEIEPSQAKQAAKNYLLQRELTERQENGSPSAMSREETDRSIRTPSSTIEAHKIIAQADYTMGNIRSAINNLDEAERLAKEYQLPYMNLDVQLMRNQMIWMYDKNYAAAEEKLDQIEKQIEDANPVLQRTDSVHYRLVMQRALLAANSGDSVNADRLYAQAKTMLKDNRSDLILIDYHTAVGEFYLNDKKYNLALSELLYGYWQSIESDSGARLAKVNRLLARLFQERRVYDKAIEYLSQAADFYDSYPSSPILADVLEQMGDIYFYQGKFNLALVHYFNVLDHDSSSKNINRIIKIRLSLAATYLQLYNYALAEQYLDRSMDLLAYADLPQLEAKAALLQSGLAYHQNESKNVINNAKKALDLIEKAPDDTGFIKQQSYRLLGLGYEQAGEYQLSLQAYKKYTSLVRLEQKQLNQISEDAFRQQKEFAEQSIHYVGQADKLAQVEMEHRKFQKISFALFITVLVMFLFIMRRGVIMQRQTSQIDKLRNDLFTHSRSRLRNLRMLNVKLSRSLKKSSDTFEQWQMGELIHEPLNDRLRFVMIDLPFLRSMYVQHGYKAGLELERAFGEFLAERIQKPTRLYHFSDANLLYIEPNADRDASAEATFNKFQSWVDEFAAKHHVNRTIRMGISDYPFLPRAYTAINDEELLDLLLLATHIAREVSLKDKHSHWVFLKAIDNAPAASFATGNIRTACQHAINQGLIKIHSSYKNEDDIKKILKNG</sequence>
<dbReference type="Proteomes" id="UP001156669">
    <property type="component" value="Unassembled WGS sequence"/>
</dbReference>
<accession>A0ABQ5YBV5</accession>
<keyword evidence="1" id="KW-0802">TPR repeat</keyword>
<feature type="region of interest" description="Disordered" evidence="2">
    <location>
        <begin position="59"/>
        <end position="85"/>
    </location>
</feature>
<dbReference type="Gene3D" id="3.30.70.270">
    <property type="match status" value="1"/>
</dbReference>
<keyword evidence="3" id="KW-0812">Transmembrane</keyword>
<evidence type="ECO:0008006" key="6">
    <source>
        <dbReference type="Google" id="ProtNLM"/>
    </source>
</evidence>